<dbReference type="InterPro" id="IPR004312">
    <property type="entry name" value="ATHILA_Orf1_C"/>
</dbReference>
<dbReference type="Pfam" id="PF03078">
    <property type="entry name" value="ATHILA"/>
    <property type="match status" value="1"/>
</dbReference>
<accession>A0A8S9NJW4</accession>
<dbReference type="EMBL" id="QGKX02001621">
    <property type="protein sequence ID" value="KAF3502726.1"/>
    <property type="molecule type" value="Genomic_DNA"/>
</dbReference>
<reference evidence="2" key="1">
    <citation type="submission" date="2019-12" db="EMBL/GenBank/DDBJ databases">
        <title>Genome sequencing and annotation of Brassica cretica.</title>
        <authorList>
            <person name="Studholme D.J."/>
            <person name="Sarris P."/>
        </authorList>
    </citation>
    <scope>NUCLEOTIDE SEQUENCE</scope>
    <source>
        <strain evidence="2">PFS-109/04</strain>
        <tissue evidence="2">Leaf</tissue>
    </source>
</reference>
<proteinExistence type="predicted"/>
<dbReference type="Proteomes" id="UP000712600">
    <property type="component" value="Unassembled WGS sequence"/>
</dbReference>
<dbReference type="AlphaFoldDB" id="A0A8S9NJW4"/>
<gene>
    <name evidence="2" type="ORF">F2Q69_00040994</name>
</gene>
<comment type="caution">
    <text evidence="2">The sequence shown here is derived from an EMBL/GenBank/DDBJ whole genome shotgun (WGS) entry which is preliminary data.</text>
</comment>
<protein>
    <recommendedName>
        <fullName evidence="1">Arabidopsis retrotransposon Orf1 C-terminal domain-containing protein</fullName>
    </recommendedName>
</protein>
<sequence>MAGNVKWIRYGLREIASKDARSLRSDWALARAQSLRSDRSEHAFGCCVATLFELLSDVSCFLRKAFRKEESIPKKYLSKKDSSINNRTMAPRRTKMASRIKPPYARGEPEDDTVLATAELTFKRPDFPIFEEASFSFFVSGVKHSISLEKLSEIYELSEEYTATSFPRNFPPEQAFWKFIASGDFKSRSASQSRIHNPVLWIAAKVMSNFLFSKDQTSKVQRGELQMLFAGVEDEIRSANIGIPTAQMTTSPGCVFV</sequence>
<evidence type="ECO:0000313" key="3">
    <source>
        <dbReference type="Proteomes" id="UP000712600"/>
    </source>
</evidence>
<evidence type="ECO:0000259" key="1">
    <source>
        <dbReference type="Pfam" id="PF03078"/>
    </source>
</evidence>
<organism evidence="2 3">
    <name type="scientific">Brassica cretica</name>
    <name type="common">Mustard</name>
    <dbReference type="NCBI Taxonomy" id="69181"/>
    <lineage>
        <taxon>Eukaryota</taxon>
        <taxon>Viridiplantae</taxon>
        <taxon>Streptophyta</taxon>
        <taxon>Embryophyta</taxon>
        <taxon>Tracheophyta</taxon>
        <taxon>Spermatophyta</taxon>
        <taxon>Magnoliopsida</taxon>
        <taxon>eudicotyledons</taxon>
        <taxon>Gunneridae</taxon>
        <taxon>Pentapetalae</taxon>
        <taxon>rosids</taxon>
        <taxon>malvids</taxon>
        <taxon>Brassicales</taxon>
        <taxon>Brassicaceae</taxon>
        <taxon>Brassiceae</taxon>
        <taxon>Brassica</taxon>
    </lineage>
</organism>
<feature type="domain" description="Arabidopsis retrotransposon Orf1 C-terminal" evidence="1">
    <location>
        <begin position="113"/>
        <end position="237"/>
    </location>
</feature>
<evidence type="ECO:0000313" key="2">
    <source>
        <dbReference type="EMBL" id="KAF3502726.1"/>
    </source>
</evidence>
<name>A0A8S9NJW4_BRACR</name>